<feature type="signal peptide" evidence="1">
    <location>
        <begin position="1"/>
        <end position="25"/>
    </location>
</feature>
<organism evidence="2 3">
    <name type="scientific">Diaporthe helianthi</name>
    <dbReference type="NCBI Taxonomy" id="158607"/>
    <lineage>
        <taxon>Eukaryota</taxon>
        <taxon>Fungi</taxon>
        <taxon>Dikarya</taxon>
        <taxon>Ascomycota</taxon>
        <taxon>Pezizomycotina</taxon>
        <taxon>Sordariomycetes</taxon>
        <taxon>Sordariomycetidae</taxon>
        <taxon>Diaporthales</taxon>
        <taxon>Diaporthaceae</taxon>
        <taxon>Diaporthe</taxon>
    </lineage>
</organism>
<keyword evidence="1" id="KW-0732">Signal</keyword>
<dbReference type="InParanoid" id="A0A2P5HHT3"/>
<dbReference type="EMBL" id="MAVT02001983">
    <property type="protein sequence ID" value="POS69809.1"/>
    <property type="molecule type" value="Genomic_DNA"/>
</dbReference>
<reference evidence="2" key="1">
    <citation type="submission" date="2017-09" db="EMBL/GenBank/DDBJ databases">
        <title>Polyketide synthases of a Diaporthe helianthi virulent isolate.</title>
        <authorList>
            <person name="Baroncelli R."/>
        </authorList>
    </citation>
    <scope>NUCLEOTIDE SEQUENCE [LARGE SCALE GENOMIC DNA]</scope>
    <source>
        <strain evidence="2">7/96</strain>
    </source>
</reference>
<protein>
    <submittedName>
        <fullName evidence="2">Uncharacterized protein</fullName>
    </submittedName>
</protein>
<feature type="chain" id="PRO_5015139905" evidence="1">
    <location>
        <begin position="26"/>
        <end position="204"/>
    </location>
</feature>
<sequence>MALRSFQAILLAFALLLSIGNPAYTLEIDQDETGNRWYFRLYADGFKEVDGFRDLVPIDSFIVNKKSKRLEVVGALNGRDPTVPRLKMREVMKECWILAGLAPSDLQEIVGWSAVNENIIEAIAKCRDGMHLEGTDSFIVSDTETAEDRKDCWDTLGTTIFSSSIKGAIKDFDIGKELVGINVVPTDTPGVDHVIYKFSAAHST</sequence>
<dbReference type="AlphaFoldDB" id="A0A2P5HHT3"/>
<evidence type="ECO:0000313" key="3">
    <source>
        <dbReference type="Proteomes" id="UP000094444"/>
    </source>
</evidence>
<name>A0A2P5HHT3_DIAHE</name>
<gene>
    <name evidence="2" type="ORF">DHEL01_v211798</name>
</gene>
<evidence type="ECO:0000256" key="1">
    <source>
        <dbReference type="SAM" id="SignalP"/>
    </source>
</evidence>
<accession>A0A2P5HHT3</accession>
<comment type="caution">
    <text evidence="2">The sequence shown here is derived from an EMBL/GenBank/DDBJ whole genome shotgun (WGS) entry which is preliminary data.</text>
</comment>
<proteinExistence type="predicted"/>
<keyword evidence="3" id="KW-1185">Reference proteome</keyword>
<dbReference type="Proteomes" id="UP000094444">
    <property type="component" value="Unassembled WGS sequence"/>
</dbReference>
<dbReference type="OrthoDB" id="4792004at2759"/>
<evidence type="ECO:0000313" key="2">
    <source>
        <dbReference type="EMBL" id="POS69809.1"/>
    </source>
</evidence>